<evidence type="ECO:0000256" key="1">
    <source>
        <dbReference type="SAM" id="Phobius"/>
    </source>
</evidence>
<protein>
    <recommendedName>
        <fullName evidence="4">Major facilitator superfamily transporter protein</fullName>
    </recommendedName>
</protein>
<proteinExistence type="predicted"/>
<dbReference type="OrthoDB" id="3501153at2759"/>
<name>G2Y404_BOTF4</name>
<sequence length="275" mass="31644">MILTTILPKDIWSTFDLLPNPLKWDIFKGYQDHLGTVGLIAFCCSHNFVSSIFPAPNTSNKIHPAKEQTTTMDSKRVRYDQLPLEENSSPPETRKTTSITRRLIQGFLCVAVLASIIIGSIWAWSHKHPNLPQYIDCGSSTEEAISKNCVMEPMIYGWIPRECYFADLSAQYSPFEDREWYTDDTYTVRIPPADLWAGKNKHAFTHMYHSTHCFFLWRKLALGIARRADYLDDKSLDLEHSDHCSEVLDHYGGETSNSTNDVYLGFHRCERLAWV</sequence>
<dbReference type="STRING" id="999810.G2Y404"/>
<organism evidence="2 3">
    <name type="scientific">Botryotinia fuckeliana (strain T4)</name>
    <name type="common">Noble rot fungus</name>
    <name type="synonym">Botrytis cinerea</name>
    <dbReference type="NCBI Taxonomy" id="999810"/>
    <lineage>
        <taxon>Eukaryota</taxon>
        <taxon>Fungi</taxon>
        <taxon>Dikarya</taxon>
        <taxon>Ascomycota</taxon>
        <taxon>Pezizomycotina</taxon>
        <taxon>Leotiomycetes</taxon>
        <taxon>Helotiales</taxon>
        <taxon>Sclerotiniaceae</taxon>
        <taxon>Botrytis</taxon>
    </lineage>
</organism>
<keyword evidence="1" id="KW-1133">Transmembrane helix</keyword>
<dbReference type="AlphaFoldDB" id="G2Y404"/>
<dbReference type="PANTHER" id="PTHR35896">
    <property type="entry name" value="IG-LIKE DOMAIN-CONTAINING PROTEIN"/>
    <property type="match status" value="1"/>
</dbReference>
<accession>G2Y404</accession>
<dbReference type="EMBL" id="FQ790286">
    <property type="protein sequence ID" value="CCD47394.1"/>
    <property type="molecule type" value="Genomic_DNA"/>
</dbReference>
<dbReference type="InParanoid" id="G2Y404"/>
<feature type="transmembrane region" description="Helical" evidence="1">
    <location>
        <begin position="103"/>
        <end position="124"/>
    </location>
</feature>
<gene>
    <name evidence="2" type="ORF">BofuT4_P005530.1</name>
</gene>
<dbReference type="HOGENOM" id="CLU_066042_5_1_1"/>
<dbReference type="InterPro" id="IPR053008">
    <property type="entry name" value="Phomopsin_biosynth_assoc"/>
</dbReference>
<evidence type="ECO:0000313" key="3">
    <source>
        <dbReference type="Proteomes" id="UP000008177"/>
    </source>
</evidence>
<keyword evidence="1" id="KW-0812">Transmembrane</keyword>
<evidence type="ECO:0008006" key="4">
    <source>
        <dbReference type="Google" id="ProtNLM"/>
    </source>
</evidence>
<dbReference type="PANTHER" id="PTHR35896:SF3">
    <property type="entry name" value="MAJOR FACILITATOR SUPERFAMILY TRANSPORTER"/>
    <property type="match status" value="1"/>
</dbReference>
<keyword evidence="1" id="KW-0472">Membrane</keyword>
<evidence type="ECO:0000313" key="2">
    <source>
        <dbReference type="EMBL" id="CCD47394.1"/>
    </source>
</evidence>
<dbReference type="Proteomes" id="UP000008177">
    <property type="component" value="Unplaced contigs"/>
</dbReference>
<reference evidence="3" key="1">
    <citation type="journal article" date="2011" name="PLoS Genet.">
        <title>Genomic analysis of the necrotrophic fungal pathogens Sclerotinia sclerotiorum and Botrytis cinerea.</title>
        <authorList>
            <person name="Amselem J."/>
            <person name="Cuomo C.A."/>
            <person name="van Kan J.A."/>
            <person name="Viaud M."/>
            <person name="Benito E.P."/>
            <person name="Couloux A."/>
            <person name="Coutinho P.M."/>
            <person name="de Vries R.P."/>
            <person name="Dyer P.S."/>
            <person name="Fillinger S."/>
            <person name="Fournier E."/>
            <person name="Gout L."/>
            <person name="Hahn M."/>
            <person name="Kohn L."/>
            <person name="Lapalu N."/>
            <person name="Plummer K.M."/>
            <person name="Pradier J.M."/>
            <person name="Quevillon E."/>
            <person name="Sharon A."/>
            <person name="Simon A."/>
            <person name="ten Have A."/>
            <person name="Tudzynski B."/>
            <person name="Tudzynski P."/>
            <person name="Wincker P."/>
            <person name="Andrew M."/>
            <person name="Anthouard V."/>
            <person name="Beever R.E."/>
            <person name="Beffa R."/>
            <person name="Benoit I."/>
            <person name="Bouzid O."/>
            <person name="Brault B."/>
            <person name="Chen Z."/>
            <person name="Choquer M."/>
            <person name="Collemare J."/>
            <person name="Cotton P."/>
            <person name="Danchin E.G."/>
            <person name="Da Silva C."/>
            <person name="Gautier A."/>
            <person name="Giraud C."/>
            <person name="Giraud T."/>
            <person name="Gonzalez C."/>
            <person name="Grossetete S."/>
            <person name="Guldener U."/>
            <person name="Henrissat B."/>
            <person name="Howlett B.J."/>
            <person name="Kodira C."/>
            <person name="Kretschmer M."/>
            <person name="Lappartient A."/>
            <person name="Leroch M."/>
            <person name="Levis C."/>
            <person name="Mauceli E."/>
            <person name="Neuveglise C."/>
            <person name="Oeser B."/>
            <person name="Pearson M."/>
            <person name="Poulain J."/>
            <person name="Poussereau N."/>
            <person name="Quesneville H."/>
            <person name="Rascle C."/>
            <person name="Schumacher J."/>
            <person name="Segurens B."/>
            <person name="Sexton A."/>
            <person name="Silva E."/>
            <person name="Sirven C."/>
            <person name="Soanes D.M."/>
            <person name="Talbot N.J."/>
            <person name="Templeton M."/>
            <person name="Yandava C."/>
            <person name="Yarden O."/>
            <person name="Zeng Q."/>
            <person name="Rollins J.A."/>
            <person name="Lebrun M.H."/>
            <person name="Dickman M."/>
        </authorList>
    </citation>
    <scope>NUCLEOTIDE SEQUENCE [LARGE SCALE GENOMIC DNA]</scope>
    <source>
        <strain evidence="3">T4</strain>
    </source>
</reference>